<reference evidence="1" key="1">
    <citation type="journal article" date="2014" name="PLoS Genet.">
        <title>The Genome of Spironucleus salmonicida Highlights a Fish Pathogen Adapted to Fluctuating Environments.</title>
        <authorList>
            <person name="Xu F."/>
            <person name="Jerlstrom-Hultqvist J."/>
            <person name="Einarsson E."/>
            <person name="Astvaldsson A."/>
            <person name="Svard S.G."/>
            <person name="Andersson J.O."/>
        </authorList>
    </citation>
    <scope>NUCLEOTIDE SEQUENCE</scope>
</reference>
<sequence length="60" mass="6633">MAPQYATTCYLIIKHPQYQDGAVRSPSSYQTAAVNIYTVYGNTEECVLILAKTISSDSKE</sequence>
<name>V6M3Q2_9EUKA</name>
<evidence type="ECO:0000313" key="1">
    <source>
        <dbReference type="EMBL" id="EST47929.1"/>
    </source>
</evidence>
<dbReference type="EMBL" id="KI546019">
    <property type="protein sequence ID" value="EST47929.1"/>
    <property type="molecule type" value="Genomic_DNA"/>
</dbReference>
<dbReference type="AlphaFoldDB" id="V6M3Q2"/>
<organism evidence="1">
    <name type="scientific">Spironucleus salmonicida</name>
    <dbReference type="NCBI Taxonomy" id="348837"/>
    <lineage>
        <taxon>Eukaryota</taxon>
        <taxon>Metamonada</taxon>
        <taxon>Diplomonadida</taxon>
        <taxon>Hexamitidae</taxon>
        <taxon>Hexamitinae</taxon>
        <taxon>Spironucleus</taxon>
    </lineage>
</organism>
<accession>V6M3Q2</accession>
<protein>
    <submittedName>
        <fullName evidence="1">Uncharacterized protein</fullName>
    </submittedName>
</protein>
<gene>
    <name evidence="1" type="ORF">SS50377_11972</name>
</gene>
<proteinExistence type="predicted"/>